<protein>
    <submittedName>
        <fullName evidence="2">HDIG domain-containing protein</fullName>
    </submittedName>
</protein>
<evidence type="ECO:0000313" key="3">
    <source>
        <dbReference type="Proteomes" id="UP000182737"/>
    </source>
</evidence>
<evidence type="ECO:0000259" key="1">
    <source>
        <dbReference type="PROSITE" id="PS51832"/>
    </source>
</evidence>
<dbReference type="GO" id="GO:0004112">
    <property type="term" value="F:cyclic-nucleotide phosphodiesterase activity"/>
    <property type="evidence" value="ECO:0007669"/>
    <property type="project" value="TreeGrafter"/>
</dbReference>
<gene>
    <name evidence="2" type="ORF">SAMN04487775_10974</name>
</gene>
<dbReference type="RefSeq" id="WP_083425791.1">
    <property type="nucleotide sequence ID" value="NZ_FORI01000009.1"/>
</dbReference>
<dbReference type="Proteomes" id="UP000182737">
    <property type="component" value="Unassembled WGS sequence"/>
</dbReference>
<dbReference type="InterPro" id="IPR003607">
    <property type="entry name" value="HD/PDEase_dom"/>
</dbReference>
<dbReference type="OrthoDB" id="9781505at2"/>
<dbReference type="Gene3D" id="1.10.3210.10">
    <property type="entry name" value="Hypothetical protein af1432"/>
    <property type="match status" value="1"/>
</dbReference>
<keyword evidence="3" id="KW-1185">Reference proteome</keyword>
<dbReference type="NCBIfam" id="TIGR00277">
    <property type="entry name" value="HDIG"/>
    <property type="match status" value="1"/>
</dbReference>
<accession>A0A1I3MJ53</accession>
<dbReference type="GO" id="GO:0009214">
    <property type="term" value="P:cyclic nucleotide catabolic process"/>
    <property type="evidence" value="ECO:0007669"/>
    <property type="project" value="TreeGrafter"/>
</dbReference>
<dbReference type="EMBL" id="FORI01000009">
    <property type="protein sequence ID" value="SFI97047.1"/>
    <property type="molecule type" value="Genomic_DNA"/>
</dbReference>
<dbReference type="PROSITE" id="PS51832">
    <property type="entry name" value="HD_GYP"/>
    <property type="match status" value="1"/>
</dbReference>
<dbReference type="PANTHER" id="PTHR43155:SF1">
    <property type="entry name" value="3'3'-CGAMP-SPECIFIC PHOSPHODIESTERASE 1"/>
    <property type="match status" value="1"/>
</dbReference>
<dbReference type="InterPro" id="IPR037522">
    <property type="entry name" value="HD_GYP_dom"/>
</dbReference>
<dbReference type="InterPro" id="IPR006675">
    <property type="entry name" value="HDIG_dom"/>
</dbReference>
<feature type="domain" description="HD-GYP" evidence="1">
    <location>
        <begin position="218"/>
        <end position="413"/>
    </location>
</feature>
<organism evidence="2 3">
    <name type="scientific">Treponema bryantii</name>
    <dbReference type="NCBI Taxonomy" id="163"/>
    <lineage>
        <taxon>Bacteria</taxon>
        <taxon>Pseudomonadati</taxon>
        <taxon>Spirochaetota</taxon>
        <taxon>Spirochaetia</taxon>
        <taxon>Spirochaetales</taxon>
        <taxon>Treponemataceae</taxon>
        <taxon>Treponema</taxon>
    </lineage>
</organism>
<name>A0A1I3MJ53_9SPIR</name>
<dbReference type="SMART" id="SM00471">
    <property type="entry name" value="HDc"/>
    <property type="match status" value="2"/>
</dbReference>
<dbReference type="AlphaFoldDB" id="A0A1I3MJ53"/>
<sequence length="474" mass="54518">MLSLEKGMDNVHHVLETDDIINIALRMLACINREAVQHSIRTAYLSYKVASEHPMAKECKMENLVFLALFHTIGFFREDIHFDYIPHQSNMNFFAHDKVIKSKYVFACYYLDYMTPVKADALPIQNFLQPHNKDLREFLYQEEYKDIIYMCARISDYVMKNPDSALPENLNVIDPGYFAPEYVEAFKKLNKGNALTDAIKSESHISELSKYISTIRFNQEDNKSLERMLVQLLDFKSTSTMKHSINTSSYALSLGLRLNLDSKNLTTLYNSAFLHDIGKIATPQRILEFPGKLSPEDMGIMRHHVNHSKRILNGFVPEEVLETVYRHHEKLNGTGYPRHIKGKDLTLLQRILTVADITSALNDSRSYKCEFSKEKTISIIQKMTDKGELDPTITKYVLEDFDELLQEQNVLQSMLSVDFSKVITNYNDYILSDMGMMADSLLNNADADDIEEVEEIDELEEDGEPGDLGDLEEI</sequence>
<reference evidence="3" key="1">
    <citation type="submission" date="2016-10" db="EMBL/GenBank/DDBJ databases">
        <authorList>
            <person name="Varghese N."/>
            <person name="Submissions S."/>
        </authorList>
    </citation>
    <scope>NUCLEOTIDE SEQUENCE [LARGE SCALE GENOMIC DNA]</scope>
    <source>
        <strain evidence="3">XBD1002</strain>
    </source>
</reference>
<dbReference type="PANTHER" id="PTHR43155">
    <property type="entry name" value="CYCLIC DI-GMP PHOSPHODIESTERASE PA4108-RELATED"/>
    <property type="match status" value="1"/>
</dbReference>
<dbReference type="SUPFAM" id="SSF109604">
    <property type="entry name" value="HD-domain/PDEase-like"/>
    <property type="match status" value="1"/>
</dbReference>
<evidence type="ECO:0000313" key="2">
    <source>
        <dbReference type="EMBL" id="SFI97047.1"/>
    </source>
</evidence>
<proteinExistence type="predicted"/>
<dbReference type="Pfam" id="PF13487">
    <property type="entry name" value="HD_5"/>
    <property type="match status" value="1"/>
</dbReference>
<dbReference type="CDD" id="cd00077">
    <property type="entry name" value="HDc"/>
    <property type="match status" value="1"/>
</dbReference>